<proteinExistence type="predicted"/>
<accession>A0AA35UTT7</accession>
<organism evidence="1 2">
    <name type="scientific">Lactuca saligna</name>
    <name type="common">Willowleaf lettuce</name>
    <dbReference type="NCBI Taxonomy" id="75948"/>
    <lineage>
        <taxon>Eukaryota</taxon>
        <taxon>Viridiplantae</taxon>
        <taxon>Streptophyta</taxon>
        <taxon>Embryophyta</taxon>
        <taxon>Tracheophyta</taxon>
        <taxon>Spermatophyta</taxon>
        <taxon>Magnoliopsida</taxon>
        <taxon>eudicotyledons</taxon>
        <taxon>Gunneridae</taxon>
        <taxon>Pentapetalae</taxon>
        <taxon>asterids</taxon>
        <taxon>campanulids</taxon>
        <taxon>Asterales</taxon>
        <taxon>Asteraceae</taxon>
        <taxon>Cichorioideae</taxon>
        <taxon>Cichorieae</taxon>
        <taxon>Lactucinae</taxon>
        <taxon>Lactuca</taxon>
    </lineage>
</organism>
<dbReference type="EMBL" id="OX465086">
    <property type="protein sequence ID" value="CAI9264199.1"/>
    <property type="molecule type" value="Genomic_DNA"/>
</dbReference>
<dbReference type="Proteomes" id="UP001177003">
    <property type="component" value="Chromosome 0"/>
</dbReference>
<dbReference type="AlphaFoldDB" id="A0AA35UTT7"/>
<protein>
    <submittedName>
        <fullName evidence="1">Uncharacterized protein</fullName>
    </submittedName>
</protein>
<sequence>MILENEGKTIFRYNENENLPNVEGVGIGSETYIATRWEVYDQRGHHNLRADLVEHIFNARTSPVIDDFVEDDLFDDTDIKSILFEGDSDEKFDGVPNDDD</sequence>
<evidence type="ECO:0000313" key="2">
    <source>
        <dbReference type="Proteomes" id="UP001177003"/>
    </source>
</evidence>
<reference evidence="1" key="1">
    <citation type="submission" date="2023-04" db="EMBL/GenBank/DDBJ databases">
        <authorList>
            <person name="Vijverberg K."/>
            <person name="Xiong W."/>
            <person name="Schranz E."/>
        </authorList>
    </citation>
    <scope>NUCLEOTIDE SEQUENCE</scope>
</reference>
<name>A0AA35UTT7_LACSI</name>
<keyword evidence="2" id="KW-1185">Reference proteome</keyword>
<gene>
    <name evidence="1" type="ORF">LSALG_LOCUS4856</name>
</gene>
<evidence type="ECO:0000313" key="1">
    <source>
        <dbReference type="EMBL" id="CAI9264199.1"/>
    </source>
</evidence>